<dbReference type="RefSeq" id="WP_284030406.1">
    <property type="nucleotide sequence ID" value="NZ_CP126154.1"/>
</dbReference>
<evidence type="ECO:0000313" key="3">
    <source>
        <dbReference type="Proteomes" id="UP001596461"/>
    </source>
</evidence>
<feature type="region of interest" description="Disordered" evidence="1">
    <location>
        <begin position="67"/>
        <end position="91"/>
    </location>
</feature>
<evidence type="ECO:0000256" key="1">
    <source>
        <dbReference type="SAM" id="MobiDB-lite"/>
    </source>
</evidence>
<reference evidence="2 3" key="1">
    <citation type="journal article" date="2019" name="Int. J. Syst. Evol. Microbiol.">
        <title>The Global Catalogue of Microorganisms (GCM) 10K type strain sequencing project: providing services to taxonomists for standard genome sequencing and annotation.</title>
        <authorList>
            <consortium name="The Broad Institute Genomics Platform"/>
            <consortium name="The Broad Institute Genome Sequencing Center for Infectious Disease"/>
            <person name="Wu L."/>
            <person name="Ma J."/>
        </authorList>
    </citation>
    <scope>NUCLEOTIDE SEQUENCE [LARGE SCALE GENOMIC DNA]</scope>
    <source>
        <strain evidence="2 3">DT31</strain>
    </source>
</reference>
<gene>
    <name evidence="2" type="ORF">ACFQL9_07540</name>
</gene>
<keyword evidence="3" id="KW-1185">Reference proteome</keyword>
<organism evidence="2 3">
    <name type="scientific">Halobaculum lipolyticum</name>
    <dbReference type="NCBI Taxonomy" id="3032001"/>
    <lineage>
        <taxon>Archaea</taxon>
        <taxon>Methanobacteriati</taxon>
        <taxon>Methanobacteriota</taxon>
        <taxon>Stenosarchaea group</taxon>
        <taxon>Halobacteria</taxon>
        <taxon>Halobacteriales</taxon>
        <taxon>Haloferacaceae</taxon>
        <taxon>Halobaculum</taxon>
    </lineage>
</organism>
<comment type="caution">
    <text evidence="2">The sequence shown here is derived from an EMBL/GenBank/DDBJ whole genome shotgun (WGS) entry which is preliminary data.</text>
</comment>
<dbReference type="EMBL" id="JBHTAH010000005">
    <property type="protein sequence ID" value="MFC7069488.1"/>
    <property type="molecule type" value="Genomic_DNA"/>
</dbReference>
<accession>A0ABD5WG65</accession>
<dbReference type="AlphaFoldDB" id="A0ABD5WG65"/>
<proteinExistence type="predicted"/>
<dbReference type="Proteomes" id="UP001596461">
    <property type="component" value="Unassembled WGS sequence"/>
</dbReference>
<dbReference type="GeneID" id="81125239"/>
<protein>
    <submittedName>
        <fullName evidence="2">Uncharacterized protein</fullName>
    </submittedName>
</protein>
<evidence type="ECO:0000313" key="2">
    <source>
        <dbReference type="EMBL" id="MFC7069488.1"/>
    </source>
</evidence>
<name>A0ABD5WG65_9EURY</name>
<sequence length="91" mass="10004">MSVGALLADYAVQVSAGVTATSAVGVLYEAHRIRSAVEDNTQRSATNRARSIGNRRWLRSFGARFLPSDEYRPPHQFDPEEHRTDGGETDG</sequence>